<evidence type="ECO:0000256" key="2">
    <source>
        <dbReference type="ARBA" id="ARBA00022729"/>
    </source>
</evidence>
<comment type="caution">
    <text evidence="5">The sequence shown here is derived from an EMBL/GenBank/DDBJ whole genome shotgun (WGS) entry which is preliminary data.</text>
</comment>
<dbReference type="PANTHER" id="PTHR30035">
    <property type="entry name" value="LIPOPROTEIN VACJ-RELATED"/>
    <property type="match status" value="1"/>
</dbReference>
<evidence type="ECO:0000313" key="6">
    <source>
        <dbReference type="Proteomes" id="UP000554286"/>
    </source>
</evidence>
<comment type="similarity">
    <text evidence="1">Belongs to the MlaA family.</text>
</comment>
<gene>
    <name evidence="5" type="ORF">GGD89_001844</name>
</gene>
<feature type="region of interest" description="Disordered" evidence="3">
    <location>
        <begin position="279"/>
        <end position="352"/>
    </location>
</feature>
<name>A0A7W6RCX2_9PROT</name>
<sequence length="352" mass="36484">MKTGTLEILSRGAVLALAGVMLAACATSDNGASTAAGDGGTAGSAPQLASTTTPAPDIDDPDAMAGGLVSDPFEDWNRFVFDLNTLIYTLMQPIIAPYGVLPDERKRNVDNFVHNLSTPVILVNDLLQGETERAWVTTQRFVVNTAGGLGFFDPATDMGLPKHSEDFGQTLGVWGVGDGPYMVYPIIGPSNPRDGIGRVVDMATDPLFWLSGSTAEALSGAKTYTTVSAQVGSNVPRMEELRSNSLDFYAAVRSLYTQSRRAAIANQEGGPTVGVMAPPGTLFDPDAEDADAGGAGSDAPAITDLPRSGPDGAPIAVAPAETADVEAAQGDDTSLGPQALRIQVRANTNAVD</sequence>
<dbReference type="PRINTS" id="PR01805">
    <property type="entry name" value="VACJLIPOPROT"/>
</dbReference>
<evidence type="ECO:0000313" key="5">
    <source>
        <dbReference type="EMBL" id="MBB4266215.1"/>
    </source>
</evidence>
<feature type="region of interest" description="Disordered" evidence="3">
    <location>
        <begin position="33"/>
        <end position="61"/>
    </location>
</feature>
<evidence type="ECO:0000256" key="3">
    <source>
        <dbReference type="SAM" id="MobiDB-lite"/>
    </source>
</evidence>
<protein>
    <submittedName>
        <fullName evidence="5">Phospholipid-binding lipoprotein MlaA</fullName>
    </submittedName>
</protein>
<keyword evidence="5" id="KW-0449">Lipoprotein</keyword>
<dbReference type="RefSeq" id="WP_343058570.1">
    <property type="nucleotide sequence ID" value="NZ_JACIGK010000011.1"/>
</dbReference>
<dbReference type="InterPro" id="IPR007428">
    <property type="entry name" value="MlaA"/>
</dbReference>
<dbReference type="Pfam" id="PF04333">
    <property type="entry name" value="MlaA"/>
    <property type="match status" value="1"/>
</dbReference>
<dbReference type="Proteomes" id="UP000554286">
    <property type="component" value="Unassembled WGS sequence"/>
</dbReference>
<organism evidence="5 6">
    <name type="scientific">Roseospira visakhapatnamensis</name>
    <dbReference type="NCBI Taxonomy" id="390880"/>
    <lineage>
        <taxon>Bacteria</taxon>
        <taxon>Pseudomonadati</taxon>
        <taxon>Pseudomonadota</taxon>
        <taxon>Alphaproteobacteria</taxon>
        <taxon>Rhodospirillales</taxon>
        <taxon>Rhodospirillaceae</taxon>
        <taxon>Roseospira</taxon>
    </lineage>
</organism>
<feature type="chain" id="PRO_5031004804" evidence="4">
    <location>
        <begin position="27"/>
        <end position="352"/>
    </location>
</feature>
<evidence type="ECO:0000256" key="4">
    <source>
        <dbReference type="SAM" id="SignalP"/>
    </source>
</evidence>
<accession>A0A7W6RCX2</accession>
<dbReference type="EMBL" id="JACIGK010000011">
    <property type="protein sequence ID" value="MBB4266215.1"/>
    <property type="molecule type" value="Genomic_DNA"/>
</dbReference>
<evidence type="ECO:0000256" key="1">
    <source>
        <dbReference type="ARBA" id="ARBA00010634"/>
    </source>
</evidence>
<keyword evidence="6" id="KW-1185">Reference proteome</keyword>
<dbReference type="GO" id="GO:0120010">
    <property type="term" value="P:intermembrane phospholipid transfer"/>
    <property type="evidence" value="ECO:0007669"/>
    <property type="project" value="TreeGrafter"/>
</dbReference>
<keyword evidence="2 4" id="KW-0732">Signal</keyword>
<reference evidence="5 6" key="1">
    <citation type="submission" date="2020-08" db="EMBL/GenBank/DDBJ databases">
        <title>Genome sequencing of Purple Non-Sulfur Bacteria from various extreme environments.</title>
        <authorList>
            <person name="Mayer M."/>
        </authorList>
    </citation>
    <scope>NUCLEOTIDE SEQUENCE [LARGE SCALE GENOMIC DNA]</scope>
    <source>
        <strain evidence="5 6">JA131</strain>
    </source>
</reference>
<feature type="compositionally biased region" description="Low complexity" evidence="3">
    <location>
        <begin position="43"/>
        <end position="56"/>
    </location>
</feature>
<dbReference type="PANTHER" id="PTHR30035:SF3">
    <property type="entry name" value="INTERMEMBRANE PHOSPHOLIPID TRANSPORT SYSTEM LIPOPROTEIN MLAA"/>
    <property type="match status" value="1"/>
</dbReference>
<dbReference type="GO" id="GO:0016020">
    <property type="term" value="C:membrane"/>
    <property type="evidence" value="ECO:0007669"/>
    <property type="project" value="InterPro"/>
</dbReference>
<proteinExistence type="inferred from homology"/>
<feature type="signal peptide" evidence="4">
    <location>
        <begin position="1"/>
        <end position="26"/>
    </location>
</feature>
<dbReference type="PROSITE" id="PS51257">
    <property type="entry name" value="PROKAR_LIPOPROTEIN"/>
    <property type="match status" value="1"/>
</dbReference>
<dbReference type="AlphaFoldDB" id="A0A7W6RCX2"/>